<dbReference type="RefSeq" id="WP_262309243.1">
    <property type="nucleotide sequence ID" value="NZ_CP106679.1"/>
</dbReference>
<sequence length="85" mass="9683">MIDSFLETNPSIEVSKDQKNIPAIVQDLSETSTMFPDNLVTENLATILTDQGKIERAIEIYEKLILKNPKKKAYFASQIEKLKKL</sequence>
<dbReference type="PROSITE" id="PS50005">
    <property type="entry name" value="TPR"/>
    <property type="match status" value="1"/>
</dbReference>
<gene>
    <name evidence="2" type="ORF">N6H18_15765</name>
</gene>
<accession>A0ABY6CN44</accession>
<keyword evidence="3" id="KW-1185">Reference proteome</keyword>
<proteinExistence type="predicted"/>
<evidence type="ECO:0008006" key="4">
    <source>
        <dbReference type="Google" id="ProtNLM"/>
    </source>
</evidence>
<dbReference type="InterPro" id="IPR011990">
    <property type="entry name" value="TPR-like_helical_dom_sf"/>
</dbReference>
<evidence type="ECO:0000256" key="1">
    <source>
        <dbReference type="PROSITE-ProRule" id="PRU00339"/>
    </source>
</evidence>
<feature type="repeat" description="TPR" evidence="1">
    <location>
        <begin position="38"/>
        <end position="71"/>
    </location>
</feature>
<reference evidence="2" key="1">
    <citation type="submission" date="2022-09" db="EMBL/GenBank/DDBJ databases">
        <title>Comparative genomics and taxonomic characterization of three novel marine species of genus Reichenbachiella exhibiting antioxidant and polysaccharide degradation activities.</title>
        <authorList>
            <person name="Muhammad N."/>
            <person name="Lee Y.-J."/>
            <person name="Ko J."/>
            <person name="Kim S.-G."/>
        </authorList>
    </citation>
    <scope>NUCLEOTIDE SEQUENCE</scope>
    <source>
        <strain evidence="2">BKB1-1</strain>
    </source>
</reference>
<dbReference type="Gene3D" id="1.25.40.10">
    <property type="entry name" value="Tetratricopeptide repeat domain"/>
    <property type="match status" value="1"/>
</dbReference>
<organism evidence="2 3">
    <name type="scientific">Reichenbachiella agarivorans</name>
    <dbReference type="NCBI Taxonomy" id="2979464"/>
    <lineage>
        <taxon>Bacteria</taxon>
        <taxon>Pseudomonadati</taxon>
        <taxon>Bacteroidota</taxon>
        <taxon>Cytophagia</taxon>
        <taxon>Cytophagales</taxon>
        <taxon>Reichenbachiellaceae</taxon>
        <taxon>Reichenbachiella</taxon>
    </lineage>
</organism>
<protein>
    <recommendedName>
        <fullName evidence="4">Tetratricopeptide repeat-containing protein</fullName>
    </recommendedName>
</protein>
<keyword evidence="1" id="KW-0802">TPR repeat</keyword>
<evidence type="ECO:0000313" key="3">
    <source>
        <dbReference type="Proteomes" id="UP001065174"/>
    </source>
</evidence>
<dbReference type="Proteomes" id="UP001065174">
    <property type="component" value="Chromosome"/>
</dbReference>
<dbReference type="InterPro" id="IPR019734">
    <property type="entry name" value="TPR_rpt"/>
</dbReference>
<evidence type="ECO:0000313" key="2">
    <source>
        <dbReference type="EMBL" id="UXP31804.1"/>
    </source>
</evidence>
<name>A0ABY6CN44_9BACT</name>
<dbReference type="EMBL" id="CP106679">
    <property type="protein sequence ID" value="UXP31804.1"/>
    <property type="molecule type" value="Genomic_DNA"/>
</dbReference>